<dbReference type="SFLD" id="SFLDG00358">
    <property type="entry name" value="Main_(cytGST)"/>
    <property type="match status" value="1"/>
</dbReference>
<dbReference type="GO" id="GO:0005737">
    <property type="term" value="C:cytoplasm"/>
    <property type="evidence" value="ECO:0007669"/>
    <property type="project" value="UniProtKB-SubCell"/>
</dbReference>
<dbReference type="InterPro" id="IPR040075">
    <property type="entry name" value="GST_N_Theta"/>
</dbReference>
<dbReference type="PROSITE" id="PS50404">
    <property type="entry name" value="GST_NTER"/>
    <property type="match status" value="1"/>
</dbReference>
<dbReference type="Proteomes" id="UP001187415">
    <property type="component" value="Unassembled WGS sequence"/>
</dbReference>
<dbReference type="CDD" id="cd03183">
    <property type="entry name" value="GST_C_Theta"/>
    <property type="match status" value="1"/>
</dbReference>
<dbReference type="InterPro" id="IPR051369">
    <property type="entry name" value="GST_Theta"/>
</dbReference>
<dbReference type="InterPro" id="IPR010987">
    <property type="entry name" value="Glutathione-S-Trfase_C-like"/>
</dbReference>
<keyword evidence="11" id="KW-1185">Reference proteome</keyword>
<proteinExistence type="inferred from homology"/>
<dbReference type="SUPFAM" id="SSF47616">
    <property type="entry name" value="GST C-terminal domain-like"/>
    <property type="match status" value="1"/>
</dbReference>
<evidence type="ECO:0000256" key="7">
    <source>
        <dbReference type="ARBA" id="ARBA00047960"/>
    </source>
</evidence>
<dbReference type="InterPro" id="IPR036282">
    <property type="entry name" value="Glutathione-S-Trfase_C_sf"/>
</dbReference>
<dbReference type="FunFam" id="3.40.30.10:FF:000176">
    <property type="entry name" value="Glutathione S-transferase theta-1"/>
    <property type="match status" value="1"/>
</dbReference>
<dbReference type="PANTHER" id="PTHR43917:SF9">
    <property type="entry name" value="GLUTATHIONE S-TRANSFERASE THETA-1"/>
    <property type="match status" value="1"/>
</dbReference>
<evidence type="ECO:0000313" key="11">
    <source>
        <dbReference type="Proteomes" id="UP001187415"/>
    </source>
</evidence>
<dbReference type="GO" id="GO:0006749">
    <property type="term" value="P:glutathione metabolic process"/>
    <property type="evidence" value="ECO:0007669"/>
    <property type="project" value="TreeGrafter"/>
</dbReference>
<dbReference type="InterPro" id="IPR040079">
    <property type="entry name" value="Glutathione_S-Trfase"/>
</dbReference>
<dbReference type="InterPro" id="IPR040077">
    <property type="entry name" value="GST_C_Theta"/>
</dbReference>
<dbReference type="InterPro" id="IPR036249">
    <property type="entry name" value="Thioredoxin-like_sf"/>
</dbReference>
<dbReference type="CDD" id="cd03050">
    <property type="entry name" value="GST_N_Theta"/>
    <property type="match status" value="1"/>
</dbReference>
<evidence type="ECO:0000259" key="8">
    <source>
        <dbReference type="PROSITE" id="PS50404"/>
    </source>
</evidence>
<feature type="domain" description="GST N-terminal" evidence="8">
    <location>
        <begin position="1"/>
        <end position="80"/>
    </location>
</feature>
<dbReference type="PROSITE" id="PS50405">
    <property type="entry name" value="GST_CTER"/>
    <property type="match status" value="1"/>
</dbReference>
<accession>A0AA88MHS7</accession>
<gene>
    <name evidence="10" type="ORF">Q5P01_015318</name>
</gene>
<reference evidence="10" key="1">
    <citation type="submission" date="2023-07" db="EMBL/GenBank/DDBJ databases">
        <title>Chromosome-level Genome Assembly of Striped Snakehead (Channa striata).</title>
        <authorList>
            <person name="Liu H."/>
        </authorList>
    </citation>
    <scope>NUCLEOTIDE SEQUENCE</scope>
    <source>
        <strain evidence="10">Gz</strain>
        <tissue evidence="10">Muscle</tissue>
    </source>
</reference>
<name>A0AA88MHS7_CHASR</name>
<evidence type="ECO:0000256" key="4">
    <source>
        <dbReference type="ARBA" id="ARBA00012452"/>
    </source>
</evidence>
<comment type="catalytic activity">
    <reaction evidence="7">
        <text>RX + glutathione = an S-substituted glutathione + a halide anion + H(+)</text>
        <dbReference type="Rhea" id="RHEA:16437"/>
        <dbReference type="ChEBI" id="CHEBI:15378"/>
        <dbReference type="ChEBI" id="CHEBI:16042"/>
        <dbReference type="ChEBI" id="CHEBI:17792"/>
        <dbReference type="ChEBI" id="CHEBI:57925"/>
        <dbReference type="ChEBI" id="CHEBI:90779"/>
        <dbReference type="EC" id="2.5.1.18"/>
    </reaction>
</comment>
<dbReference type="SFLD" id="SFLDG01153">
    <property type="entry name" value="Main.4:_Theta-like"/>
    <property type="match status" value="1"/>
</dbReference>
<dbReference type="EMBL" id="JAUPFM010000011">
    <property type="protein sequence ID" value="KAK2838106.1"/>
    <property type="molecule type" value="Genomic_DNA"/>
</dbReference>
<dbReference type="SFLD" id="SFLDS00019">
    <property type="entry name" value="Glutathione_Transferase_(cytos"/>
    <property type="match status" value="1"/>
</dbReference>
<comment type="subunit">
    <text evidence="3">Homodimer.</text>
</comment>
<evidence type="ECO:0000256" key="5">
    <source>
        <dbReference type="ARBA" id="ARBA00022490"/>
    </source>
</evidence>
<evidence type="ECO:0000259" key="9">
    <source>
        <dbReference type="PROSITE" id="PS50405"/>
    </source>
</evidence>
<keyword evidence="5" id="KW-0963">Cytoplasm</keyword>
<comment type="caution">
    <text evidence="10">The sequence shown here is derived from an EMBL/GenBank/DDBJ whole genome shotgun (WGS) entry which is preliminary data.</text>
</comment>
<comment type="similarity">
    <text evidence="2">Belongs to the GST superfamily. Theta family.</text>
</comment>
<dbReference type="Gene3D" id="3.40.30.10">
    <property type="entry name" value="Glutaredoxin"/>
    <property type="match status" value="1"/>
</dbReference>
<evidence type="ECO:0000256" key="3">
    <source>
        <dbReference type="ARBA" id="ARBA00011738"/>
    </source>
</evidence>
<dbReference type="SUPFAM" id="SSF52833">
    <property type="entry name" value="Thioredoxin-like"/>
    <property type="match status" value="1"/>
</dbReference>
<dbReference type="EC" id="2.5.1.18" evidence="4"/>
<evidence type="ECO:0000256" key="2">
    <source>
        <dbReference type="ARBA" id="ARBA00009899"/>
    </source>
</evidence>
<dbReference type="Pfam" id="PF00043">
    <property type="entry name" value="GST_C"/>
    <property type="match status" value="1"/>
</dbReference>
<dbReference type="Gene3D" id="1.20.1050.10">
    <property type="match status" value="1"/>
</dbReference>
<evidence type="ECO:0000313" key="10">
    <source>
        <dbReference type="EMBL" id="KAK2838106.1"/>
    </source>
</evidence>
<evidence type="ECO:0000256" key="6">
    <source>
        <dbReference type="ARBA" id="ARBA00022679"/>
    </source>
</evidence>
<dbReference type="InterPro" id="IPR004045">
    <property type="entry name" value="Glutathione_S-Trfase_N"/>
</dbReference>
<evidence type="ECO:0000256" key="1">
    <source>
        <dbReference type="ARBA" id="ARBA00004496"/>
    </source>
</evidence>
<feature type="domain" description="GST C-terminal" evidence="9">
    <location>
        <begin position="88"/>
        <end position="231"/>
    </location>
</feature>
<sequence length="243" mass="27602">MELYLDLLSQPCRSVFLFAKATGIPFEFKRVDLAAGDHFSDEFGKLSILRKVPVMKDGSFILTESVAILKYMAQKYSSSIADNWYPAGLEQRARVNEYLAWQHTNLRPNGSKVFLLKSLFRVIMGSEAPKEKMDAAVEDLKQSLKLLEEKFLQNRSFIVGDKISLADVVAVVEIMQPVGSGVDVFEGRPKLIAWRERVKKALGEKLFDEAHEAILNVSSLPQKMMQDQGKLEMLKPKFQRLFI</sequence>
<organism evidence="10 11">
    <name type="scientific">Channa striata</name>
    <name type="common">Snakehead murrel</name>
    <name type="synonym">Ophicephalus striatus</name>
    <dbReference type="NCBI Taxonomy" id="64152"/>
    <lineage>
        <taxon>Eukaryota</taxon>
        <taxon>Metazoa</taxon>
        <taxon>Chordata</taxon>
        <taxon>Craniata</taxon>
        <taxon>Vertebrata</taxon>
        <taxon>Euteleostomi</taxon>
        <taxon>Actinopterygii</taxon>
        <taxon>Neopterygii</taxon>
        <taxon>Teleostei</taxon>
        <taxon>Neoteleostei</taxon>
        <taxon>Acanthomorphata</taxon>
        <taxon>Anabantaria</taxon>
        <taxon>Anabantiformes</taxon>
        <taxon>Channoidei</taxon>
        <taxon>Channidae</taxon>
        <taxon>Channa</taxon>
    </lineage>
</organism>
<dbReference type="GO" id="GO:0004364">
    <property type="term" value="F:glutathione transferase activity"/>
    <property type="evidence" value="ECO:0007669"/>
    <property type="project" value="UniProtKB-EC"/>
</dbReference>
<dbReference type="AlphaFoldDB" id="A0AA88MHS7"/>
<dbReference type="Pfam" id="PF02798">
    <property type="entry name" value="GST_N"/>
    <property type="match status" value="1"/>
</dbReference>
<dbReference type="InterPro" id="IPR004046">
    <property type="entry name" value="GST_C"/>
</dbReference>
<keyword evidence="6" id="KW-0808">Transferase</keyword>
<comment type="subcellular location">
    <subcellularLocation>
        <location evidence="1">Cytoplasm</location>
    </subcellularLocation>
</comment>
<dbReference type="PANTHER" id="PTHR43917">
    <property type="match status" value="1"/>
</dbReference>
<protein>
    <recommendedName>
        <fullName evidence="4">glutathione transferase</fullName>
        <ecNumber evidence="4">2.5.1.18</ecNumber>
    </recommendedName>
</protein>
<dbReference type="FunFam" id="1.20.1050.10:FF:000008">
    <property type="entry name" value="Glutathione S-transferase theta-1"/>
    <property type="match status" value="1"/>
</dbReference>